<sequence>MLPSLSKSTFPTRRKLSDAINKILRPYVKACRDIVLVGHDINQDIQYLESIGIAILEVKGMSLVVDSQSTHQAWKKSSNGRSLSAVLADLAIESKNLHNAGNDAVFTMRALIGVAIEDIRQKKVEEGGGTYEPPF</sequence>
<proteinExistence type="predicted"/>
<evidence type="ECO:0000313" key="2">
    <source>
        <dbReference type="EMBL" id="KAF4121183.1"/>
    </source>
</evidence>
<dbReference type="InterPro" id="IPR040151">
    <property type="entry name" value="Gfd2/YDR514C-like"/>
</dbReference>
<dbReference type="OrthoDB" id="5953249at2759"/>
<evidence type="ECO:0000313" key="3">
    <source>
        <dbReference type="Proteomes" id="UP000749293"/>
    </source>
</evidence>
<gene>
    <name evidence="2" type="ORF">GMORB2_2145</name>
</gene>
<dbReference type="GeneID" id="55968375"/>
<dbReference type="PANTHER" id="PTHR28083:SF1">
    <property type="entry name" value="GOOD FOR FULL DBP5 ACTIVITY PROTEIN 2"/>
    <property type="match status" value="1"/>
</dbReference>
<dbReference type="AlphaFoldDB" id="A0A9P4YT08"/>
<dbReference type="InterPro" id="IPR048519">
    <property type="entry name" value="Gfd2/YDR514C-like_C"/>
</dbReference>
<dbReference type="InterPro" id="IPR012337">
    <property type="entry name" value="RNaseH-like_sf"/>
</dbReference>
<dbReference type="GO" id="GO:0005634">
    <property type="term" value="C:nucleus"/>
    <property type="evidence" value="ECO:0007669"/>
    <property type="project" value="TreeGrafter"/>
</dbReference>
<dbReference type="RefSeq" id="XP_035319835.1">
    <property type="nucleotide sequence ID" value="XM_035464125.1"/>
</dbReference>
<comment type="caution">
    <text evidence="2">The sequence shown here is derived from an EMBL/GenBank/DDBJ whole genome shotgun (WGS) entry which is preliminary data.</text>
</comment>
<dbReference type="Proteomes" id="UP000749293">
    <property type="component" value="Unassembled WGS sequence"/>
</dbReference>
<name>A0A9P4YT08_9HYPO</name>
<dbReference type="EMBL" id="JAANYQ010000013">
    <property type="protein sequence ID" value="KAF4121183.1"/>
    <property type="molecule type" value="Genomic_DNA"/>
</dbReference>
<accession>A0A9P4YT08</accession>
<dbReference type="InterPro" id="IPR036397">
    <property type="entry name" value="RNaseH_sf"/>
</dbReference>
<organism evidence="2 3">
    <name type="scientific">Geosmithia morbida</name>
    <dbReference type="NCBI Taxonomy" id="1094350"/>
    <lineage>
        <taxon>Eukaryota</taxon>
        <taxon>Fungi</taxon>
        <taxon>Dikarya</taxon>
        <taxon>Ascomycota</taxon>
        <taxon>Pezizomycotina</taxon>
        <taxon>Sordariomycetes</taxon>
        <taxon>Hypocreomycetidae</taxon>
        <taxon>Hypocreales</taxon>
        <taxon>Bionectriaceae</taxon>
        <taxon>Geosmithia</taxon>
    </lineage>
</organism>
<dbReference type="PANTHER" id="PTHR28083">
    <property type="entry name" value="GOOD FOR FULL DBP5 ACTIVITY PROTEIN 2"/>
    <property type="match status" value="1"/>
</dbReference>
<dbReference type="SUPFAM" id="SSF53098">
    <property type="entry name" value="Ribonuclease H-like"/>
    <property type="match status" value="1"/>
</dbReference>
<dbReference type="GO" id="GO:0003676">
    <property type="term" value="F:nucleic acid binding"/>
    <property type="evidence" value="ECO:0007669"/>
    <property type="project" value="InterPro"/>
</dbReference>
<dbReference type="Pfam" id="PF21762">
    <property type="entry name" value="DEDDh_C"/>
    <property type="match status" value="1"/>
</dbReference>
<evidence type="ECO:0000259" key="1">
    <source>
        <dbReference type="Pfam" id="PF21762"/>
    </source>
</evidence>
<reference evidence="2" key="1">
    <citation type="submission" date="2020-03" db="EMBL/GenBank/DDBJ databases">
        <title>Site-based positive gene gene selection in Geosmithia morbida across the United States reveals a broad range of putative effectors and factors for local host and environmental adapation.</title>
        <authorList>
            <person name="Onufrak A."/>
            <person name="Murdoch R.W."/>
            <person name="Gazis R."/>
            <person name="Huff M."/>
            <person name="Staton M."/>
            <person name="Klingeman W."/>
            <person name="Hadziabdic D."/>
        </authorList>
    </citation>
    <scope>NUCLEOTIDE SEQUENCE</scope>
    <source>
        <strain evidence="2">1262</strain>
    </source>
</reference>
<dbReference type="Gene3D" id="3.30.420.10">
    <property type="entry name" value="Ribonuclease H-like superfamily/Ribonuclease H"/>
    <property type="match status" value="1"/>
</dbReference>
<keyword evidence="3" id="KW-1185">Reference proteome</keyword>
<feature type="domain" description="Gfd2/YDR514C-like C-terminal" evidence="1">
    <location>
        <begin position="6"/>
        <end position="113"/>
    </location>
</feature>
<protein>
    <submittedName>
        <fullName evidence="2">Good for full dbp5 protein 2</fullName>
    </submittedName>
</protein>